<dbReference type="EMBL" id="CADEPM010000004">
    <property type="protein sequence ID" value="CAB3404048.1"/>
    <property type="molecule type" value="Genomic_DNA"/>
</dbReference>
<evidence type="ECO:0000313" key="10">
    <source>
        <dbReference type="Proteomes" id="UP000494206"/>
    </source>
</evidence>
<dbReference type="GO" id="GO:0006897">
    <property type="term" value="P:endocytosis"/>
    <property type="evidence" value="ECO:0007669"/>
    <property type="project" value="TreeGrafter"/>
</dbReference>
<feature type="transmembrane region" description="Helical" evidence="7">
    <location>
        <begin position="366"/>
        <end position="396"/>
    </location>
</feature>
<keyword evidence="5 7" id="KW-0472">Membrane</keyword>
<evidence type="ECO:0000256" key="5">
    <source>
        <dbReference type="ARBA" id="ARBA00023136"/>
    </source>
</evidence>
<comment type="caution">
    <text evidence="9">The sequence shown here is derived from an EMBL/GenBank/DDBJ whole genome shotgun (WGS) entry which is preliminary data.</text>
</comment>
<dbReference type="GO" id="GO:0018996">
    <property type="term" value="P:molting cycle, collagen and cuticulin-based cuticle"/>
    <property type="evidence" value="ECO:0007669"/>
    <property type="project" value="TreeGrafter"/>
</dbReference>
<keyword evidence="10" id="KW-1185">Reference proteome</keyword>
<dbReference type="OrthoDB" id="6510177at2759"/>
<accession>A0A8S1EPV8</accession>
<organism evidence="9 10">
    <name type="scientific">Caenorhabditis bovis</name>
    <dbReference type="NCBI Taxonomy" id="2654633"/>
    <lineage>
        <taxon>Eukaryota</taxon>
        <taxon>Metazoa</taxon>
        <taxon>Ecdysozoa</taxon>
        <taxon>Nematoda</taxon>
        <taxon>Chromadorea</taxon>
        <taxon>Rhabditida</taxon>
        <taxon>Rhabditina</taxon>
        <taxon>Rhabditomorpha</taxon>
        <taxon>Rhabditoidea</taxon>
        <taxon>Rhabditidae</taxon>
        <taxon>Peloderinae</taxon>
        <taxon>Caenorhabditis</taxon>
    </lineage>
</organism>
<dbReference type="InterPro" id="IPR003392">
    <property type="entry name" value="PTHD_SSD"/>
</dbReference>
<proteinExistence type="inferred from homology"/>
<dbReference type="AlphaFoldDB" id="A0A8S1EPV8"/>
<dbReference type="InterPro" id="IPR000731">
    <property type="entry name" value="SSD"/>
</dbReference>
<name>A0A8S1EPV8_9PELO</name>
<dbReference type="PROSITE" id="PS50156">
    <property type="entry name" value="SSD"/>
    <property type="match status" value="1"/>
</dbReference>
<dbReference type="Gene3D" id="1.20.1640.10">
    <property type="entry name" value="Multidrug efflux transporter AcrB transmembrane domain"/>
    <property type="match status" value="2"/>
</dbReference>
<feature type="transmembrane region" description="Helical" evidence="7">
    <location>
        <begin position="241"/>
        <end position="260"/>
    </location>
</feature>
<reference evidence="9 10" key="1">
    <citation type="submission" date="2020-04" db="EMBL/GenBank/DDBJ databases">
        <authorList>
            <person name="Laetsch R D."/>
            <person name="Stevens L."/>
            <person name="Kumar S."/>
            <person name="Blaxter L. M."/>
        </authorList>
    </citation>
    <scope>NUCLEOTIDE SEQUENCE [LARGE SCALE GENOMIC DNA]</scope>
</reference>
<evidence type="ECO:0000256" key="4">
    <source>
        <dbReference type="ARBA" id="ARBA00022989"/>
    </source>
</evidence>
<dbReference type="PANTHER" id="PTHR10796">
    <property type="entry name" value="PATCHED-RELATED"/>
    <property type="match status" value="1"/>
</dbReference>
<feature type="domain" description="SSD" evidence="8">
    <location>
        <begin position="238"/>
        <end position="394"/>
    </location>
</feature>
<dbReference type="Pfam" id="PF02460">
    <property type="entry name" value="Patched"/>
    <property type="match status" value="1"/>
</dbReference>
<feature type="transmembrane region" description="Helical" evidence="7">
    <location>
        <begin position="16"/>
        <end position="35"/>
    </location>
</feature>
<keyword evidence="3 7" id="KW-0812">Transmembrane</keyword>
<evidence type="ECO:0000259" key="8">
    <source>
        <dbReference type="PROSITE" id="PS50156"/>
    </source>
</evidence>
<comment type="similarity">
    <text evidence="2">Belongs to the patched family.</text>
</comment>
<dbReference type="GO" id="GO:0030659">
    <property type="term" value="C:cytoplasmic vesicle membrane"/>
    <property type="evidence" value="ECO:0007669"/>
    <property type="project" value="TreeGrafter"/>
</dbReference>
<dbReference type="FunFam" id="1.20.1640.10:FF:000035">
    <property type="entry name" value="PaTched Related family"/>
    <property type="match status" value="1"/>
</dbReference>
<feature type="transmembrane region" description="Helical" evidence="7">
    <location>
        <begin position="690"/>
        <end position="709"/>
    </location>
</feature>
<sequence length="810" mass="91897">MNWISYFLGNHPKQSLLFVIVILIPLLSYFIIYPLQIECDVRRGFANKHGRAVKEFTRFSNFYNISGLEIWGILVRNKTFGEHLEITPKILNEVSRLHVFVQNFSTTFNGEVVNFHEITHFDLNYVLNYYMKLLPLEGWIPGINLSYPVAQAFGNSFYLGSQFFGANLDKDSQEGPLHSAQFIALWYMSKAETFEEKQKLQAIQLGIFKTPQFSKMFDMDMYGDQVANSEMLRGTMTTVKLFIAGGILMITFMAFTFHDLTIKSKIMLIIGAISSPLAATAACFSLLGWIGHPFNSIMCITPFLILGIGVDDAFLLLNCWRREQEKGCSETRLARVIREIAPSMAITSLTNTMAFGVGFLSPTPQMSSFCLGTALAIVLDFIFEFLIFIPMMVLFYEEKIMDKSNEIVKKPMLTWHKYAETLLSHHGQIGGVLLYIMIIGASYYGTMTIETTFDPSKTFPSDSKLVESLQSFNMVQEEYSPMNFLTKVPDLESLEETLKFEEMLHRLETREGCFGMERSHNLYRDYISYLNSANINSSFNEKQFSYSMLPEFLKKREMADRMTIQYKIEGNETKVDILNFVVVCKGTANWGRRAIALEKTRNIIDEYPQFEVSLFDYDATIYDLIITVKSELFKSLGITFTCMTLACFVIMPSFVAPTVASIATVSISFCFVGFLSIWGQNLDPVTMIDVIMAIGFSVDYSAHVCFHYYCALRKLDTTSRTTIISHVLCAIGRPVIEASITTLLCMAPLFIVPVYIIRSFAKTVTLVTVFGLLHGLIFLPVLLSFIPIASRPLRLPTSSTTQPLVDKLNQ</sequence>
<evidence type="ECO:0000256" key="7">
    <source>
        <dbReference type="SAM" id="Phobius"/>
    </source>
</evidence>
<dbReference type="Proteomes" id="UP000494206">
    <property type="component" value="Unassembled WGS sequence"/>
</dbReference>
<keyword evidence="4 7" id="KW-1133">Transmembrane helix</keyword>
<feature type="transmembrane region" description="Helical" evidence="7">
    <location>
        <begin position="738"/>
        <end position="757"/>
    </location>
</feature>
<feature type="transmembrane region" description="Helical" evidence="7">
    <location>
        <begin position="764"/>
        <end position="789"/>
    </location>
</feature>
<evidence type="ECO:0000256" key="1">
    <source>
        <dbReference type="ARBA" id="ARBA00004141"/>
    </source>
</evidence>
<feature type="transmembrane region" description="Helical" evidence="7">
    <location>
        <begin position="267"/>
        <end position="289"/>
    </location>
</feature>
<comment type="subcellular location">
    <subcellularLocation>
        <location evidence="1">Membrane</location>
        <topology evidence="1">Multi-pass membrane protein</topology>
    </subcellularLocation>
</comment>
<evidence type="ECO:0000313" key="9">
    <source>
        <dbReference type="EMBL" id="CAB3404048.1"/>
    </source>
</evidence>
<keyword evidence="6" id="KW-0325">Glycoprotein</keyword>
<evidence type="ECO:0000256" key="2">
    <source>
        <dbReference type="ARBA" id="ARBA00005585"/>
    </source>
</evidence>
<dbReference type="SUPFAM" id="SSF82866">
    <property type="entry name" value="Multidrug efflux transporter AcrB transmembrane domain"/>
    <property type="match status" value="2"/>
</dbReference>
<evidence type="ECO:0000256" key="3">
    <source>
        <dbReference type="ARBA" id="ARBA00022692"/>
    </source>
</evidence>
<gene>
    <name evidence="9" type="ORF">CBOVIS_LOCUS6442</name>
</gene>
<dbReference type="PANTHER" id="PTHR10796:SF94">
    <property type="entry name" value="SSD DOMAIN-CONTAINING PROTEIN"/>
    <property type="match status" value="1"/>
</dbReference>
<dbReference type="GO" id="GO:0005886">
    <property type="term" value="C:plasma membrane"/>
    <property type="evidence" value="ECO:0007669"/>
    <property type="project" value="TreeGrafter"/>
</dbReference>
<dbReference type="InterPro" id="IPR051697">
    <property type="entry name" value="Patched_domain-protein"/>
</dbReference>
<feature type="transmembrane region" description="Helical" evidence="7">
    <location>
        <begin position="660"/>
        <end position="678"/>
    </location>
</feature>
<evidence type="ECO:0000256" key="6">
    <source>
        <dbReference type="ARBA" id="ARBA00023180"/>
    </source>
</evidence>
<protein>
    <recommendedName>
        <fullName evidence="8">SSD domain-containing protein</fullName>
    </recommendedName>
</protein>